<dbReference type="SUPFAM" id="SSF52922">
    <property type="entry name" value="TK C-terminal domain-like"/>
    <property type="match status" value="1"/>
</dbReference>
<evidence type="ECO:0000313" key="5">
    <source>
        <dbReference type="EMBL" id="MCC2126690.1"/>
    </source>
</evidence>
<evidence type="ECO:0000259" key="4">
    <source>
        <dbReference type="SMART" id="SM00861"/>
    </source>
</evidence>
<dbReference type="Gene3D" id="3.40.50.970">
    <property type="match status" value="1"/>
</dbReference>
<dbReference type="InterPro" id="IPR033248">
    <property type="entry name" value="Transketolase_C"/>
</dbReference>
<comment type="similarity">
    <text evidence="2">Belongs to the transketolase family.</text>
</comment>
<comment type="cofactor">
    <cofactor evidence="1">
        <name>thiamine diphosphate</name>
        <dbReference type="ChEBI" id="CHEBI:58937"/>
    </cofactor>
</comment>
<dbReference type="AlphaFoldDB" id="A0AAE3ABC9"/>
<dbReference type="SMART" id="SM00861">
    <property type="entry name" value="Transket_pyr"/>
    <property type="match status" value="1"/>
</dbReference>
<evidence type="ECO:0000256" key="1">
    <source>
        <dbReference type="ARBA" id="ARBA00001964"/>
    </source>
</evidence>
<dbReference type="InterPro" id="IPR005475">
    <property type="entry name" value="Transketolase-like_Pyr-bd"/>
</dbReference>
<evidence type="ECO:0000256" key="2">
    <source>
        <dbReference type="ARBA" id="ARBA00007131"/>
    </source>
</evidence>
<dbReference type="Proteomes" id="UP001198220">
    <property type="component" value="Unassembled WGS sequence"/>
</dbReference>
<proteinExistence type="inferred from homology"/>
<dbReference type="InterPro" id="IPR051157">
    <property type="entry name" value="PDH/Transketolase"/>
</dbReference>
<dbReference type="CDD" id="cd07033">
    <property type="entry name" value="TPP_PYR_DXS_TK_like"/>
    <property type="match status" value="1"/>
</dbReference>
<dbReference type="InterPro" id="IPR009014">
    <property type="entry name" value="Transketo_C/PFOR_II"/>
</dbReference>
<dbReference type="Pfam" id="PF02779">
    <property type="entry name" value="Transket_pyr"/>
    <property type="match status" value="1"/>
</dbReference>
<evidence type="ECO:0000313" key="6">
    <source>
        <dbReference type="Proteomes" id="UP001198220"/>
    </source>
</evidence>
<organism evidence="5 6">
    <name type="scientific">Hominiventricola filiformis</name>
    <dbReference type="NCBI Taxonomy" id="2885352"/>
    <lineage>
        <taxon>Bacteria</taxon>
        <taxon>Bacillati</taxon>
        <taxon>Bacillota</taxon>
        <taxon>Clostridia</taxon>
        <taxon>Lachnospirales</taxon>
        <taxon>Lachnospiraceae</taxon>
        <taxon>Hominiventricola</taxon>
    </lineage>
</organism>
<protein>
    <submittedName>
        <fullName evidence="5">Transketolase family protein</fullName>
    </submittedName>
</protein>
<accession>A0AAE3ABC9</accession>
<dbReference type="PANTHER" id="PTHR43825">
    <property type="entry name" value="PYRUVATE DEHYDROGENASE E1 COMPONENT"/>
    <property type="match status" value="1"/>
</dbReference>
<dbReference type="RefSeq" id="WP_308459610.1">
    <property type="nucleotide sequence ID" value="NZ_JAJEPS010000010.1"/>
</dbReference>
<dbReference type="InterPro" id="IPR029061">
    <property type="entry name" value="THDP-binding"/>
</dbReference>
<name>A0AAE3ABC9_9FIRM</name>
<reference evidence="5 6" key="1">
    <citation type="submission" date="2021-10" db="EMBL/GenBank/DDBJ databases">
        <title>Anaerobic single-cell dispensing facilitates the cultivation of human gut bacteria.</title>
        <authorList>
            <person name="Afrizal A."/>
        </authorList>
    </citation>
    <scope>NUCLEOTIDE SEQUENCE [LARGE SCALE GENOMIC DNA]</scope>
    <source>
        <strain evidence="5 6">CLA-AA-H276</strain>
    </source>
</reference>
<dbReference type="Gene3D" id="3.40.50.920">
    <property type="match status" value="1"/>
</dbReference>
<dbReference type="Pfam" id="PF02780">
    <property type="entry name" value="Transketolase_C"/>
    <property type="match status" value="1"/>
</dbReference>
<feature type="domain" description="Transketolase-like pyrimidine-binding" evidence="4">
    <location>
        <begin position="7"/>
        <end position="172"/>
    </location>
</feature>
<comment type="caution">
    <text evidence="5">The sequence shown here is derived from an EMBL/GenBank/DDBJ whole genome shotgun (WGS) entry which is preliminary data.</text>
</comment>
<gene>
    <name evidence="5" type="ORF">LKD36_10915</name>
</gene>
<sequence>MNELSKREMRTVFCETLMNMAENDQKVIVLDADLMLAMGTIPFREKYPERTFDCGVQEANMIGVAAGLSATGFIPFAHTFAPFASRRACDQIFMSCAYAKQNVKIVGSDPGITAALNGGTHMPFEDLGIMSTIPEITVVEPCDEISLERVLQLAKETYGTWYIRLRRRQAPIIYGTGAKFEVGKSCMLKDGTDVTIIAMGYMVDKALEAADILEKQGIHARVIDMWCLKPIDENAIIKAAEETGAIVTAENHNIRNGLGSAVASVLALKYPVPLEMTGVQDEFGEVGQEAYLEERFGLTSENIVHKVNMVLKRK</sequence>
<keyword evidence="6" id="KW-1185">Reference proteome</keyword>
<evidence type="ECO:0000256" key="3">
    <source>
        <dbReference type="ARBA" id="ARBA00023052"/>
    </source>
</evidence>
<dbReference type="PANTHER" id="PTHR43825:SF1">
    <property type="entry name" value="TRANSKETOLASE-LIKE PYRIMIDINE-BINDING DOMAIN-CONTAINING PROTEIN"/>
    <property type="match status" value="1"/>
</dbReference>
<keyword evidence="3" id="KW-0786">Thiamine pyrophosphate</keyword>
<dbReference type="EMBL" id="JAJEPS010000010">
    <property type="protein sequence ID" value="MCC2126690.1"/>
    <property type="molecule type" value="Genomic_DNA"/>
</dbReference>
<dbReference type="FunFam" id="3.40.50.970:FF:000129">
    <property type="entry name" value="Transketolase"/>
    <property type="match status" value="1"/>
</dbReference>
<dbReference type="SUPFAM" id="SSF52518">
    <property type="entry name" value="Thiamin diphosphate-binding fold (THDP-binding)"/>
    <property type="match status" value="1"/>
</dbReference>